<evidence type="ECO:0000313" key="1">
    <source>
        <dbReference type="EMBL" id="MBX38847.1"/>
    </source>
</evidence>
<sequence length="14" mass="1766">MFNKKFIKVKKINQ</sequence>
<proteinExistence type="predicted"/>
<name>A0A2P2N8P0_RHIMU</name>
<accession>A0A2P2N8P0</accession>
<dbReference type="EMBL" id="GGEC01058363">
    <property type="protein sequence ID" value="MBX38847.1"/>
    <property type="molecule type" value="Transcribed_RNA"/>
</dbReference>
<organism evidence="1">
    <name type="scientific">Rhizophora mucronata</name>
    <name type="common">Asiatic mangrove</name>
    <dbReference type="NCBI Taxonomy" id="61149"/>
    <lineage>
        <taxon>Eukaryota</taxon>
        <taxon>Viridiplantae</taxon>
        <taxon>Streptophyta</taxon>
        <taxon>Embryophyta</taxon>
        <taxon>Tracheophyta</taxon>
        <taxon>Spermatophyta</taxon>
        <taxon>Magnoliopsida</taxon>
        <taxon>eudicotyledons</taxon>
        <taxon>Gunneridae</taxon>
        <taxon>Pentapetalae</taxon>
        <taxon>rosids</taxon>
        <taxon>fabids</taxon>
        <taxon>Malpighiales</taxon>
        <taxon>Rhizophoraceae</taxon>
        <taxon>Rhizophora</taxon>
    </lineage>
</organism>
<protein>
    <submittedName>
        <fullName evidence="1">Uncharacterized protein</fullName>
    </submittedName>
</protein>
<reference evidence="1" key="1">
    <citation type="submission" date="2018-02" db="EMBL/GenBank/DDBJ databases">
        <title>Rhizophora mucronata_Transcriptome.</title>
        <authorList>
            <person name="Meera S.P."/>
            <person name="Sreeshan A."/>
            <person name="Augustine A."/>
        </authorList>
    </citation>
    <scope>NUCLEOTIDE SEQUENCE</scope>
    <source>
        <tissue evidence="1">Leaf</tissue>
    </source>
</reference>